<dbReference type="EMBL" id="LXQA011414352">
    <property type="protein sequence ID" value="MCI96422.1"/>
    <property type="molecule type" value="Genomic_DNA"/>
</dbReference>
<name>A0A392W9K3_9FABA</name>
<feature type="transmembrane region" description="Helical" evidence="1">
    <location>
        <begin position="6"/>
        <end position="27"/>
    </location>
</feature>
<keyword evidence="1" id="KW-0812">Transmembrane</keyword>
<organism evidence="2 3">
    <name type="scientific">Trifolium medium</name>
    <dbReference type="NCBI Taxonomy" id="97028"/>
    <lineage>
        <taxon>Eukaryota</taxon>
        <taxon>Viridiplantae</taxon>
        <taxon>Streptophyta</taxon>
        <taxon>Embryophyta</taxon>
        <taxon>Tracheophyta</taxon>
        <taxon>Spermatophyta</taxon>
        <taxon>Magnoliopsida</taxon>
        <taxon>eudicotyledons</taxon>
        <taxon>Gunneridae</taxon>
        <taxon>Pentapetalae</taxon>
        <taxon>rosids</taxon>
        <taxon>fabids</taxon>
        <taxon>Fabales</taxon>
        <taxon>Fabaceae</taxon>
        <taxon>Papilionoideae</taxon>
        <taxon>50 kb inversion clade</taxon>
        <taxon>NPAAA clade</taxon>
        <taxon>Hologalegina</taxon>
        <taxon>IRL clade</taxon>
        <taxon>Trifolieae</taxon>
        <taxon>Trifolium</taxon>
    </lineage>
</organism>
<keyword evidence="1" id="KW-0472">Membrane</keyword>
<reference evidence="2 3" key="1">
    <citation type="journal article" date="2018" name="Front. Plant Sci.">
        <title>Red Clover (Trifolium pratense) and Zigzag Clover (T. medium) - A Picture of Genomic Similarities and Differences.</title>
        <authorList>
            <person name="Dluhosova J."/>
            <person name="Istvanek J."/>
            <person name="Nedelnik J."/>
            <person name="Repkova J."/>
        </authorList>
    </citation>
    <scope>NUCLEOTIDE SEQUENCE [LARGE SCALE GENOMIC DNA]</scope>
    <source>
        <strain evidence="3">cv. 10/8</strain>
        <tissue evidence="2">Leaf</tissue>
    </source>
</reference>
<accession>A0A392W9K3</accession>
<comment type="caution">
    <text evidence="2">The sequence shown here is derived from an EMBL/GenBank/DDBJ whole genome shotgun (WGS) entry which is preliminary data.</text>
</comment>
<evidence type="ECO:0000313" key="2">
    <source>
        <dbReference type="EMBL" id="MCI96422.1"/>
    </source>
</evidence>
<evidence type="ECO:0000313" key="3">
    <source>
        <dbReference type="Proteomes" id="UP000265520"/>
    </source>
</evidence>
<protein>
    <submittedName>
        <fullName evidence="2">Uncharacterized protein</fullName>
    </submittedName>
</protein>
<evidence type="ECO:0000256" key="1">
    <source>
        <dbReference type="SAM" id="Phobius"/>
    </source>
</evidence>
<feature type="non-terminal residue" evidence="2">
    <location>
        <position position="1"/>
    </location>
</feature>
<dbReference type="AlphaFoldDB" id="A0A392W9K3"/>
<sequence>TASSAGAPTFSAIVVSSFIVIVPAILIGGGEISSTIYIGRGGGVIRGWGFHNQSLRR</sequence>
<keyword evidence="3" id="KW-1185">Reference proteome</keyword>
<proteinExistence type="predicted"/>
<keyword evidence="1" id="KW-1133">Transmembrane helix</keyword>
<dbReference type="Proteomes" id="UP000265520">
    <property type="component" value="Unassembled WGS sequence"/>
</dbReference>